<protein>
    <submittedName>
        <fullName evidence="1">Putative hydrolase of the HAD superfamily</fullName>
    </submittedName>
</protein>
<keyword evidence="1" id="KW-0378">Hydrolase</keyword>
<dbReference type="NCBIfam" id="TIGR01509">
    <property type="entry name" value="HAD-SF-IA-v3"/>
    <property type="match status" value="1"/>
</dbReference>
<dbReference type="OrthoDB" id="9797415at2"/>
<dbReference type="STRING" id="482827.SAMN04488243_101102"/>
<dbReference type="EMBL" id="FNBC01000001">
    <property type="protein sequence ID" value="SDE40987.1"/>
    <property type="molecule type" value="Genomic_DNA"/>
</dbReference>
<dbReference type="Proteomes" id="UP000199446">
    <property type="component" value="Unassembled WGS sequence"/>
</dbReference>
<keyword evidence="2" id="KW-1185">Reference proteome</keyword>
<dbReference type="RefSeq" id="WP_093004802.1">
    <property type="nucleotide sequence ID" value="NZ_FNBC01000001.1"/>
</dbReference>
<dbReference type="InterPro" id="IPR023214">
    <property type="entry name" value="HAD_sf"/>
</dbReference>
<gene>
    <name evidence="1" type="ORF">SAMN04488243_101102</name>
</gene>
<dbReference type="SFLD" id="SFLDS00003">
    <property type="entry name" value="Haloacid_Dehalogenase"/>
    <property type="match status" value="1"/>
</dbReference>
<dbReference type="Gene3D" id="3.40.50.1000">
    <property type="entry name" value="HAD superfamily/HAD-like"/>
    <property type="match status" value="1"/>
</dbReference>
<accession>A0A1G7CNS3</accession>
<dbReference type="PRINTS" id="PR00413">
    <property type="entry name" value="HADHALOGNASE"/>
</dbReference>
<dbReference type="SUPFAM" id="SSF56784">
    <property type="entry name" value="HAD-like"/>
    <property type="match status" value="1"/>
</dbReference>
<sequence>MRGALLDRDGVLLLLDEEALYKKALELSARGVGLEGSLATLTGVMGRLLRAVRHLEVRTLEEEEALWRELVREASRRLRVPEEDLLPWRYYRFLRKAPRAEALLQRLKARGLRVGVLSNTLPSLKESLAYHGLEGYVDGFFASCALGVAKPDPRAFLLALEGLGLAPEETLYLDDDPENVETARRLGLRAEVYAVRAPGARPR</sequence>
<dbReference type="Pfam" id="PF00702">
    <property type="entry name" value="Hydrolase"/>
    <property type="match status" value="1"/>
</dbReference>
<dbReference type="SFLD" id="SFLDG01129">
    <property type="entry name" value="C1.5:_HAD__Beta-PGM__Phosphata"/>
    <property type="match status" value="1"/>
</dbReference>
<name>A0A1G7CNS3_9DEIN</name>
<dbReference type="PANTHER" id="PTHR43611">
    <property type="entry name" value="ALPHA-D-GLUCOSE 1-PHOSPHATE PHOSPHATASE"/>
    <property type="match status" value="1"/>
</dbReference>
<dbReference type="PANTHER" id="PTHR43611:SF3">
    <property type="entry name" value="FLAVIN MONONUCLEOTIDE HYDROLASE 1, CHLOROPLATIC"/>
    <property type="match status" value="1"/>
</dbReference>
<evidence type="ECO:0000313" key="2">
    <source>
        <dbReference type="Proteomes" id="UP000199446"/>
    </source>
</evidence>
<reference evidence="2" key="1">
    <citation type="submission" date="2016-10" db="EMBL/GenBank/DDBJ databases">
        <authorList>
            <person name="Varghese N."/>
            <person name="Submissions S."/>
        </authorList>
    </citation>
    <scope>NUCLEOTIDE SEQUENCE [LARGE SCALE GENOMIC DNA]</scope>
    <source>
        <strain evidence="2">CGMCC 1.6992</strain>
    </source>
</reference>
<evidence type="ECO:0000313" key="1">
    <source>
        <dbReference type="EMBL" id="SDE40987.1"/>
    </source>
</evidence>
<dbReference type="InterPro" id="IPR036412">
    <property type="entry name" value="HAD-like_sf"/>
</dbReference>
<organism evidence="1 2">
    <name type="scientific">Thermus arciformis</name>
    <dbReference type="NCBI Taxonomy" id="482827"/>
    <lineage>
        <taxon>Bacteria</taxon>
        <taxon>Thermotogati</taxon>
        <taxon>Deinococcota</taxon>
        <taxon>Deinococci</taxon>
        <taxon>Thermales</taxon>
        <taxon>Thermaceae</taxon>
        <taxon>Thermus</taxon>
    </lineage>
</organism>
<proteinExistence type="predicted"/>
<dbReference type="AlphaFoldDB" id="A0A1G7CNS3"/>
<dbReference type="GO" id="GO:0016787">
    <property type="term" value="F:hydrolase activity"/>
    <property type="evidence" value="ECO:0007669"/>
    <property type="project" value="UniProtKB-KW"/>
</dbReference>
<dbReference type="InterPro" id="IPR006439">
    <property type="entry name" value="HAD-SF_hydro_IA"/>
</dbReference>